<evidence type="ECO:0000256" key="3">
    <source>
        <dbReference type="ARBA" id="ARBA00022692"/>
    </source>
</evidence>
<feature type="transmembrane region" description="Helical" evidence="6">
    <location>
        <begin position="168"/>
        <end position="190"/>
    </location>
</feature>
<feature type="transmembrane region" description="Helical" evidence="6">
    <location>
        <begin position="123"/>
        <end position="145"/>
    </location>
</feature>
<evidence type="ECO:0000256" key="5">
    <source>
        <dbReference type="ARBA" id="ARBA00023136"/>
    </source>
</evidence>
<dbReference type="Pfam" id="PF09678">
    <property type="entry name" value="Caa3_CtaG"/>
    <property type="match status" value="1"/>
</dbReference>
<reference evidence="8" key="1">
    <citation type="journal article" date="2019" name="Int. J. Syst. Evol. Microbiol.">
        <title>The Global Catalogue of Microorganisms (GCM) 10K type strain sequencing project: providing services to taxonomists for standard genome sequencing and annotation.</title>
        <authorList>
            <consortium name="The Broad Institute Genomics Platform"/>
            <consortium name="The Broad Institute Genome Sequencing Center for Infectious Disease"/>
            <person name="Wu L."/>
            <person name="Ma J."/>
        </authorList>
    </citation>
    <scope>NUCLEOTIDE SEQUENCE [LARGE SCALE GENOMIC DNA]</scope>
    <source>
        <strain evidence="8">KCTC 52094</strain>
    </source>
</reference>
<proteinExistence type="predicted"/>
<protein>
    <submittedName>
        <fullName evidence="7">Cytochrome c oxidase assembly protein</fullName>
    </submittedName>
</protein>
<evidence type="ECO:0000256" key="1">
    <source>
        <dbReference type="ARBA" id="ARBA00004651"/>
    </source>
</evidence>
<keyword evidence="2" id="KW-1003">Cell membrane</keyword>
<gene>
    <name evidence="7" type="ORF">ACFOD4_20120</name>
</gene>
<evidence type="ECO:0000313" key="8">
    <source>
        <dbReference type="Proteomes" id="UP001595593"/>
    </source>
</evidence>
<evidence type="ECO:0000256" key="2">
    <source>
        <dbReference type="ARBA" id="ARBA00022475"/>
    </source>
</evidence>
<keyword evidence="3 6" id="KW-0812">Transmembrane</keyword>
<accession>A0ABV7G9S1</accession>
<dbReference type="EMBL" id="JBHRTN010000026">
    <property type="protein sequence ID" value="MFC3127376.1"/>
    <property type="molecule type" value="Genomic_DNA"/>
</dbReference>
<feature type="transmembrane region" description="Helical" evidence="6">
    <location>
        <begin position="64"/>
        <end position="82"/>
    </location>
</feature>
<comment type="subcellular location">
    <subcellularLocation>
        <location evidence="1">Cell membrane</location>
        <topology evidence="1">Multi-pass membrane protein</topology>
    </subcellularLocation>
</comment>
<organism evidence="7 8">
    <name type="scientific">Teichococcus globiformis</name>
    <dbReference type="NCBI Taxonomy" id="2307229"/>
    <lineage>
        <taxon>Bacteria</taxon>
        <taxon>Pseudomonadati</taxon>
        <taxon>Pseudomonadota</taxon>
        <taxon>Alphaproteobacteria</taxon>
        <taxon>Acetobacterales</taxon>
        <taxon>Roseomonadaceae</taxon>
        <taxon>Roseomonas</taxon>
    </lineage>
</organism>
<keyword evidence="4 6" id="KW-1133">Transmembrane helix</keyword>
<feature type="transmembrane region" description="Helical" evidence="6">
    <location>
        <begin position="34"/>
        <end position="52"/>
    </location>
</feature>
<dbReference type="RefSeq" id="WP_379599380.1">
    <property type="nucleotide sequence ID" value="NZ_JBHRTN010000026.1"/>
</dbReference>
<comment type="caution">
    <text evidence="7">The sequence shown here is derived from an EMBL/GenBank/DDBJ whole genome shotgun (WGS) entry which is preliminary data.</text>
</comment>
<name>A0ABV7G9S1_9PROT</name>
<evidence type="ECO:0000256" key="6">
    <source>
        <dbReference type="SAM" id="Phobius"/>
    </source>
</evidence>
<dbReference type="InterPro" id="IPR019108">
    <property type="entry name" value="Caa3_assmbl_CtaG-rel"/>
</dbReference>
<dbReference type="Proteomes" id="UP001595593">
    <property type="component" value="Unassembled WGS sequence"/>
</dbReference>
<evidence type="ECO:0000256" key="4">
    <source>
        <dbReference type="ARBA" id="ARBA00022989"/>
    </source>
</evidence>
<keyword evidence="5 6" id="KW-0472">Membrane</keyword>
<keyword evidence="8" id="KW-1185">Reference proteome</keyword>
<sequence>MRRVALPAGGAVLVLAWGGPFSLLFGTGFTGGMAVHMAVVAIAAPLLAVGLAGGRLDPLARHCWIGPIGASLVEFAVVWGWHLPTPHDAARGGGLPLVLEQASFLLSGLLLWLAALRPGQGPAGIVALLLTSMHMTLLGVLLTLAPRPLYDHAGHAAPHGLSAMEDQALGGVVMLLVGGAAYLAGGLALAARLLGPDPDSAGQPAQGKDAA</sequence>
<evidence type="ECO:0000313" key="7">
    <source>
        <dbReference type="EMBL" id="MFC3127376.1"/>
    </source>
</evidence>
<feature type="transmembrane region" description="Helical" evidence="6">
    <location>
        <begin position="94"/>
        <end position="116"/>
    </location>
</feature>